<proteinExistence type="predicted"/>
<feature type="compositionally biased region" description="Polar residues" evidence="3">
    <location>
        <begin position="94"/>
        <end position="104"/>
    </location>
</feature>
<feature type="region of interest" description="Disordered" evidence="3">
    <location>
        <begin position="284"/>
        <end position="332"/>
    </location>
</feature>
<dbReference type="PANTHER" id="PTHR31631:SF0">
    <property type="entry name" value="PROTEIN NETWORKED 2D"/>
    <property type="match status" value="1"/>
</dbReference>
<feature type="coiled-coil region" evidence="2">
    <location>
        <begin position="834"/>
        <end position="871"/>
    </location>
</feature>
<dbReference type="InterPro" id="IPR011684">
    <property type="entry name" value="NAB"/>
</dbReference>
<evidence type="ECO:0000256" key="1">
    <source>
        <dbReference type="ARBA" id="ARBA00023054"/>
    </source>
</evidence>
<protein>
    <recommendedName>
        <fullName evidence="4">NAB domain-containing protein</fullName>
    </recommendedName>
</protein>
<comment type="caution">
    <text evidence="5">The sequence shown here is derived from an EMBL/GenBank/DDBJ whole genome shotgun (WGS) entry which is preliminary data.</text>
</comment>
<evidence type="ECO:0000256" key="2">
    <source>
        <dbReference type="SAM" id="Coils"/>
    </source>
</evidence>
<feature type="coiled-coil region" evidence="2">
    <location>
        <begin position="146"/>
        <end position="173"/>
    </location>
</feature>
<feature type="compositionally biased region" description="Basic and acidic residues" evidence="3">
    <location>
        <begin position="471"/>
        <end position="486"/>
    </location>
</feature>
<dbReference type="Pfam" id="PF07765">
    <property type="entry name" value="KIP1"/>
    <property type="match status" value="1"/>
</dbReference>
<reference evidence="5 6" key="1">
    <citation type="submission" date="2024-01" db="EMBL/GenBank/DDBJ databases">
        <title>Genome assemblies of Stephania.</title>
        <authorList>
            <person name="Yang L."/>
        </authorList>
    </citation>
    <scope>NUCLEOTIDE SEQUENCE [LARGE SCALE GENOMIC DNA]</scope>
    <source>
        <strain evidence="5">JXDWG</strain>
        <tissue evidence="5">Leaf</tissue>
    </source>
</reference>
<dbReference type="PANTHER" id="PTHR31631">
    <property type="entry name" value="PROTEIN NETWORKED 2D"/>
    <property type="match status" value="1"/>
</dbReference>
<evidence type="ECO:0000313" key="6">
    <source>
        <dbReference type="Proteomes" id="UP001419268"/>
    </source>
</evidence>
<dbReference type="InterPro" id="IPR056889">
    <property type="entry name" value="NET2A-D/KIP1-like_C"/>
</dbReference>
<gene>
    <name evidence="5" type="ORF">Scep_020448</name>
</gene>
<evidence type="ECO:0000313" key="5">
    <source>
        <dbReference type="EMBL" id="KAK9112929.1"/>
    </source>
</evidence>
<dbReference type="PROSITE" id="PS51774">
    <property type="entry name" value="NAB"/>
    <property type="match status" value="1"/>
</dbReference>
<feature type="region of interest" description="Disordered" evidence="3">
    <location>
        <begin position="454"/>
        <end position="502"/>
    </location>
</feature>
<keyword evidence="6" id="KW-1185">Reference proteome</keyword>
<dbReference type="EMBL" id="JBBNAG010000008">
    <property type="protein sequence ID" value="KAK9112929.1"/>
    <property type="molecule type" value="Genomic_DNA"/>
</dbReference>
<evidence type="ECO:0000256" key="3">
    <source>
        <dbReference type="SAM" id="MobiDB-lite"/>
    </source>
</evidence>
<dbReference type="AlphaFoldDB" id="A0AAP0NP03"/>
<feature type="region of interest" description="Disordered" evidence="3">
    <location>
        <begin position="924"/>
        <end position="944"/>
    </location>
</feature>
<feature type="compositionally biased region" description="Polar residues" evidence="3">
    <location>
        <begin position="712"/>
        <end position="732"/>
    </location>
</feature>
<keyword evidence="1 2" id="KW-0175">Coiled coil</keyword>
<sequence>MDEKVKYALNLLAEEGDSFAKRAEMYYKRRPELIEFVEETHGAYRALADRYDHLSGELQNANRTIATVFPEQIQYGSDEDDDDQPSHKAGRPPDQSTISKTLPQAPNMPKFLQRPKKYVKGASTTPTKKPHTKKATTGTGGSDISKAKALEEIDKLQKEILGLQTEKEFVKSSYETGLAKYWEIDERIADLQDQVCSLQDEFSVRTVIQDDEARTLMATTALKSCKDTLFQLQEKQEMLAKEAKAGNKRVKKAIKKFEDLRSQFAESLNVQHAFSEKYEPIKTAAKTQNTSSDSNTVESLSAKQTGKKVEDDAGDSKQGRRTVELKEGNLEGQSDTNFSASLTVIELAENIDELVTKVTGLDGQVLSQAALIERLKAQSGELQRKLQILEEEKTNFITSNNLNGKFKELEKELLEIQSLNRNVKDHSNHLKTDFAEAHGSLDYLSENLQCVKQPPDEEVKAKPSIQTQPKEPSDEQGVRPPDEEVQAKPSIQAHPKEPSDEQVVRVQFVDPVSREDSPVKQGQIINISVAEGVPLPQGYHSVDMHSRSSMRMDPQNAVEEHDSSKLENNVTIIKLQERAKDEGNGQNPQTMSLDGLQDREKVLLEQYTSILQKYEGAKNELSEVHKKNHESLFETMAQVRDLLAANALKDIEIHSLRQKVIFLQNSRESEDPMKSSPQNKKHNRSNAQSSDFLNTTLFKENSSDLAEDPHLESSSVANETATLPPTDASTQGEIKLPQINEPHIVLTIETKFRRDIDELLEENLAFWMRFSSSFQQIQKFQTEVDDLKVEYSKLNVNKSQEDGKAATTEQLQKSDARSICKHMREIQTELTVWLEQSTLLKDELQERFSSLENIQEELSKVSNASNDTEGANLIRYQAAKFQGEVLNMRQENNKVAHELQAGVNHVMGVQSEIEKTLHKINEDLQQSGSKSTNAEHSRSPQRSQIPLQSFIFGTKLKRQRHKMMFLTMPPALHKQKLFQVHR</sequence>
<feature type="region of interest" description="Disordered" evidence="3">
    <location>
        <begin position="667"/>
        <end position="735"/>
    </location>
</feature>
<dbReference type="Pfam" id="PF24918">
    <property type="entry name" value="NET2A_C"/>
    <property type="match status" value="1"/>
</dbReference>
<feature type="coiled-coil region" evidence="2">
    <location>
        <begin position="372"/>
        <end position="429"/>
    </location>
</feature>
<dbReference type="GO" id="GO:0003779">
    <property type="term" value="F:actin binding"/>
    <property type="evidence" value="ECO:0007669"/>
    <property type="project" value="InterPro"/>
</dbReference>
<organism evidence="5 6">
    <name type="scientific">Stephania cephalantha</name>
    <dbReference type="NCBI Taxonomy" id="152367"/>
    <lineage>
        <taxon>Eukaryota</taxon>
        <taxon>Viridiplantae</taxon>
        <taxon>Streptophyta</taxon>
        <taxon>Embryophyta</taxon>
        <taxon>Tracheophyta</taxon>
        <taxon>Spermatophyta</taxon>
        <taxon>Magnoliopsida</taxon>
        <taxon>Ranunculales</taxon>
        <taxon>Menispermaceae</taxon>
        <taxon>Menispermoideae</taxon>
        <taxon>Cissampelideae</taxon>
        <taxon>Stephania</taxon>
    </lineage>
</organism>
<feature type="compositionally biased region" description="Polar residues" evidence="3">
    <location>
        <begin position="285"/>
        <end position="304"/>
    </location>
</feature>
<accession>A0AAP0NP03</accession>
<evidence type="ECO:0000259" key="4">
    <source>
        <dbReference type="PROSITE" id="PS51774"/>
    </source>
</evidence>
<dbReference type="InterPro" id="IPR056888">
    <property type="entry name" value="NET2A-D/KIP1-like_dom"/>
</dbReference>
<dbReference type="Proteomes" id="UP001419268">
    <property type="component" value="Unassembled WGS sequence"/>
</dbReference>
<name>A0AAP0NP03_9MAGN</name>
<feature type="region of interest" description="Disordered" evidence="3">
    <location>
        <begin position="75"/>
        <end position="143"/>
    </location>
</feature>
<feature type="compositionally biased region" description="Polar residues" evidence="3">
    <location>
        <begin position="685"/>
        <end position="704"/>
    </location>
</feature>
<feature type="compositionally biased region" description="Basic and acidic residues" evidence="3">
    <location>
        <begin position="307"/>
        <end position="329"/>
    </location>
</feature>
<feature type="domain" description="NAB" evidence="4">
    <location>
        <begin position="1"/>
        <end position="58"/>
    </location>
</feature>
<dbReference type="Pfam" id="PF25014">
    <property type="entry name" value="NET2A"/>
    <property type="match status" value="1"/>
</dbReference>